<dbReference type="Proteomes" id="UP000305836">
    <property type="component" value="Unassembled WGS sequence"/>
</dbReference>
<dbReference type="InterPro" id="IPR032710">
    <property type="entry name" value="NTF2-like_dom_sf"/>
</dbReference>
<proteinExistence type="predicted"/>
<reference evidence="2 3" key="1">
    <citation type="submission" date="2019-04" db="EMBL/GenBank/DDBJ databases">
        <title>Kribbella sp. NEAU-THZ 27 nov., a novel actinomycete isolated from soil.</title>
        <authorList>
            <person name="Duan L."/>
        </authorList>
    </citation>
    <scope>NUCLEOTIDE SEQUENCE [LARGE SCALE GENOMIC DNA]</scope>
    <source>
        <strain evidence="3">NEAU-THZ27</strain>
    </source>
</reference>
<dbReference type="OrthoDB" id="8684708at2"/>
<dbReference type="Gene3D" id="3.10.450.50">
    <property type="match status" value="1"/>
</dbReference>
<dbReference type="RefSeq" id="WP_137253705.1">
    <property type="nucleotide sequence ID" value="NZ_JBHSPQ010000001.1"/>
</dbReference>
<evidence type="ECO:0000313" key="3">
    <source>
        <dbReference type="Proteomes" id="UP000305836"/>
    </source>
</evidence>
<organism evidence="2 3">
    <name type="scientific">Kribbella jiaozuonensis</name>
    <dbReference type="NCBI Taxonomy" id="2575441"/>
    <lineage>
        <taxon>Bacteria</taxon>
        <taxon>Bacillati</taxon>
        <taxon>Actinomycetota</taxon>
        <taxon>Actinomycetes</taxon>
        <taxon>Propionibacteriales</taxon>
        <taxon>Kribbellaceae</taxon>
        <taxon>Kribbella</taxon>
    </lineage>
</organism>
<keyword evidence="3" id="KW-1185">Reference proteome</keyword>
<sequence>MEQFDWTQATKITPDELPDLITTYLTAHQSRDLDTAIAQYTTDAVVIDDGREYHGPAEIRTWLARAATEYTYTSKVTAAYRCDQDHFDVLHRLEGNFPGGVADLHFRFTLRDGLIARLIIES</sequence>
<accession>A0A4U3M4G0</accession>
<evidence type="ECO:0000259" key="1">
    <source>
        <dbReference type="Pfam" id="PF12680"/>
    </source>
</evidence>
<feature type="domain" description="SnoaL-like" evidence="1">
    <location>
        <begin position="22"/>
        <end position="117"/>
    </location>
</feature>
<dbReference type="AlphaFoldDB" id="A0A4U3M4G0"/>
<dbReference type="InterPro" id="IPR037401">
    <property type="entry name" value="SnoaL-like"/>
</dbReference>
<evidence type="ECO:0000313" key="2">
    <source>
        <dbReference type="EMBL" id="TKK83019.1"/>
    </source>
</evidence>
<gene>
    <name evidence="2" type="ORF">FDA38_09865</name>
</gene>
<name>A0A4U3M4G0_9ACTN</name>
<dbReference type="EMBL" id="SZPZ01000001">
    <property type="protein sequence ID" value="TKK83019.1"/>
    <property type="molecule type" value="Genomic_DNA"/>
</dbReference>
<comment type="caution">
    <text evidence="2">The sequence shown here is derived from an EMBL/GenBank/DDBJ whole genome shotgun (WGS) entry which is preliminary data.</text>
</comment>
<dbReference type="SUPFAM" id="SSF54427">
    <property type="entry name" value="NTF2-like"/>
    <property type="match status" value="1"/>
</dbReference>
<protein>
    <submittedName>
        <fullName evidence="2">Nuclear transport factor 2 family protein</fullName>
    </submittedName>
</protein>
<dbReference type="Pfam" id="PF12680">
    <property type="entry name" value="SnoaL_2"/>
    <property type="match status" value="1"/>
</dbReference>